<dbReference type="EMBL" id="LNQE01001484">
    <property type="protein sequence ID" value="KUG16677.1"/>
    <property type="molecule type" value="Genomic_DNA"/>
</dbReference>
<name>A0A0W8F755_9ZZZZ</name>
<comment type="caution">
    <text evidence="9">The sequence shown here is derived from an EMBL/GenBank/DDBJ whole genome shotgun (WGS) entry which is preliminary data.</text>
</comment>
<dbReference type="InterPro" id="IPR042099">
    <property type="entry name" value="ANL_N_sf"/>
</dbReference>
<protein>
    <submittedName>
        <fullName evidence="9">Phenylacetate-coenzyme a ligase</fullName>
        <ecNumber evidence="9">6.2.1.30</ecNumber>
    </submittedName>
</protein>
<dbReference type="SUPFAM" id="SSF56801">
    <property type="entry name" value="Acetyl-CoA synthetase-like"/>
    <property type="match status" value="1"/>
</dbReference>
<dbReference type="InterPro" id="IPR011880">
    <property type="entry name" value="PA_CoA_ligase"/>
</dbReference>
<feature type="domain" description="AMP-dependent synthetase/ligase" evidence="7">
    <location>
        <begin position="82"/>
        <end position="284"/>
    </location>
</feature>
<proteinExistence type="predicted"/>
<accession>A0A0W8F755</accession>
<dbReference type="Pfam" id="PF00501">
    <property type="entry name" value="AMP-binding"/>
    <property type="match status" value="1"/>
</dbReference>
<dbReference type="GO" id="GO:0047475">
    <property type="term" value="F:phenylacetate-CoA ligase activity"/>
    <property type="evidence" value="ECO:0007669"/>
    <property type="project" value="UniProtKB-EC"/>
</dbReference>
<evidence type="ECO:0000256" key="4">
    <source>
        <dbReference type="ARBA" id="ARBA00022553"/>
    </source>
</evidence>
<dbReference type="PIRSF" id="PIRSF006444">
    <property type="entry name" value="PaaK"/>
    <property type="match status" value="1"/>
</dbReference>
<dbReference type="Gene3D" id="3.40.50.12780">
    <property type="entry name" value="N-terminal domain of ligase-like"/>
    <property type="match status" value="1"/>
</dbReference>
<dbReference type="AlphaFoldDB" id="A0A0W8F755"/>
<sequence length="443" mass="49754">MNYWQPKLELMERSELEELQLKRLKSIAEKVYNSVPFYRNKFKEAGVSPDDIKSLNDLSKLPTTRKQNLRENYPFGLFAVPLDEVVRVHASSGTTGKPTVVGYTARDIETWSDLMARDFVMAGVRKGDIFQNAVNYGFFTGGLGVHYGIERMGAMAVPSGVGNTNRQLEIMMDFGVTVLHCTPSYALYLAETAKANGVVDKLKLRIGCFGAEPWSDEARKELEEALNIKAYDSYGLSEMMGPGVAFECQEQNGLHIWEDHFLIEILDNNEQPCAPGEPGELVVTSLTKEAMPLIRYHTGDVTYIMEEKCSCGRTSRKLHRFLGRADDMLIVRGINVFPSQIEDVLVSIPEIGNYFQVVVDRKKHGLDEISIQVELKDEAFTGELADLARIRKITEDKLKSVLNVRSRIELVEKGSIPRTAGKSKKVVDLRDVYAKDERAKGKS</sequence>
<evidence type="ECO:0000256" key="6">
    <source>
        <dbReference type="ARBA" id="ARBA00022741"/>
    </source>
</evidence>
<gene>
    <name evidence="9" type="ORF">ASZ90_013646</name>
</gene>
<dbReference type="EC" id="6.2.1.30" evidence="9"/>
<comment type="subunit">
    <text evidence="2">Monomer.</text>
</comment>
<feature type="domain" description="AMP-dependent ligase C-terminal" evidence="8">
    <location>
        <begin position="333"/>
        <end position="430"/>
    </location>
</feature>
<keyword evidence="3" id="KW-0596">Phosphopantetheine</keyword>
<comment type="pathway">
    <text evidence="1">Aromatic compound metabolism.</text>
</comment>
<dbReference type="PANTHER" id="PTHR43439:SF2">
    <property type="entry name" value="ENZYME, PUTATIVE (JCVI)-RELATED"/>
    <property type="match status" value="1"/>
</dbReference>
<keyword evidence="4" id="KW-0597">Phosphoprotein</keyword>
<dbReference type="CDD" id="cd05913">
    <property type="entry name" value="PaaK"/>
    <property type="match status" value="1"/>
</dbReference>
<reference evidence="9" key="1">
    <citation type="journal article" date="2015" name="Proc. Natl. Acad. Sci. U.S.A.">
        <title>Networks of energetic and metabolic interactions define dynamics in microbial communities.</title>
        <authorList>
            <person name="Embree M."/>
            <person name="Liu J.K."/>
            <person name="Al-Bassam M.M."/>
            <person name="Zengler K."/>
        </authorList>
    </citation>
    <scope>NUCLEOTIDE SEQUENCE</scope>
</reference>
<evidence type="ECO:0000256" key="5">
    <source>
        <dbReference type="ARBA" id="ARBA00022598"/>
    </source>
</evidence>
<keyword evidence="5 9" id="KW-0436">Ligase</keyword>
<dbReference type="Pfam" id="PF14535">
    <property type="entry name" value="AMP-binding_C_2"/>
    <property type="match status" value="1"/>
</dbReference>
<dbReference type="GO" id="GO:0000166">
    <property type="term" value="F:nucleotide binding"/>
    <property type="evidence" value="ECO:0007669"/>
    <property type="project" value="UniProtKB-KW"/>
</dbReference>
<evidence type="ECO:0000256" key="1">
    <source>
        <dbReference type="ARBA" id="ARBA00005211"/>
    </source>
</evidence>
<dbReference type="PANTHER" id="PTHR43439">
    <property type="entry name" value="PHENYLACETATE-COENZYME A LIGASE"/>
    <property type="match status" value="1"/>
</dbReference>
<evidence type="ECO:0000259" key="8">
    <source>
        <dbReference type="Pfam" id="PF14535"/>
    </source>
</evidence>
<evidence type="ECO:0000259" key="7">
    <source>
        <dbReference type="Pfam" id="PF00501"/>
    </source>
</evidence>
<dbReference type="GO" id="GO:0010124">
    <property type="term" value="P:phenylacetate catabolic process"/>
    <property type="evidence" value="ECO:0007669"/>
    <property type="project" value="InterPro"/>
</dbReference>
<dbReference type="InterPro" id="IPR000873">
    <property type="entry name" value="AMP-dep_synth/lig_dom"/>
</dbReference>
<dbReference type="Gene3D" id="3.30.300.30">
    <property type="match status" value="1"/>
</dbReference>
<evidence type="ECO:0000256" key="3">
    <source>
        <dbReference type="ARBA" id="ARBA00022450"/>
    </source>
</evidence>
<dbReference type="InterPro" id="IPR051414">
    <property type="entry name" value="Adenylate-forming_Reductase"/>
</dbReference>
<organism evidence="9">
    <name type="scientific">hydrocarbon metagenome</name>
    <dbReference type="NCBI Taxonomy" id="938273"/>
    <lineage>
        <taxon>unclassified sequences</taxon>
        <taxon>metagenomes</taxon>
        <taxon>ecological metagenomes</taxon>
    </lineage>
</organism>
<evidence type="ECO:0000313" key="9">
    <source>
        <dbReference type="EMBL" id="KUG16677.1"/>
    </source>
</evidence>
<keyword evidence="6" id="KW-0547">Nucleotide-binding</keyword>
<evidence type="ECO:0000256" key="2">
    <source>
        <dbReference type="ARBA" id="ARBA00011245"/>
    </source>
</evidence>
<dbReference type="InterPro" id="IPR045851">
    <property type="entry name" value="AMP-bd_C_sf"/>
</dbReference>
<dbReference type="FunFam" id="3.40.50.12780:FF:000016">
    <property type="entry name" value="Phenylacetate-coenzyme A ligase"/>
    <property type="match status" value="1"/>
</dbReference>
<dbReference type="InterPro" id="IPR028154">
    <property type="entry name" value="AMP-dep_Lig_C"/>
</dbReference>